<dbReference type="SUPFAM" id="SSF53850">
    <property type="entry name" value="Periplasmic binding protein-like II"/>
    <property type="match status" value="1"/>
</dbReference>
<keyword evidence="2" id="KW-0805">Transcription regulation</keyword>
<proteinExistence type="inferred from homology"/>
<evidence type="ECO:0000259" key="5">
    <source>
        <dbReference type="PROSITE" id="PS50931"/>
    </source>
</evidence>
<evidence type="ECO:0000256" key="4">
    <source>
        <dbReference type="ARBA" id="ARBA00023163"/>
    </source>
</evidence>
<evidence type="ECO:0000313" key="6">
    <source>
        <dbReference type="EMBL" id="SHE58254.1"/>
    </source>
</evidence>
<dbReference type="PROSITE" id="PS50931">
    <property type="entry name" value="HTH_LYSR"/>
    <property type="match status" value="1"/>
</dbReference>
<dbReference type="InterPro" id="IPR005119">
    <property type="entry name" value="LysR_subst-bd"/>
</dbReference>
<dbReference type="AlphaFoldDB" id="A0A1M4UNI5"/>
<reference evidence="7" key="1">
    <citation type="submission" date="2016-11" db="EMBL/GenBank/DDBJ databases">
        <authorList>
            <person name="Varghese N."/>
            <person name="Submissions S."/>
        </authorList>
    </citation>
    <scope>NUCLEOTIDE SEQUENCE [LARGE SCALE GENOMIC DNA]</scope>
    <source>
        <strain evidence="7">DSM 21264</strain>
    </source>
</reference>
<keyword evidence="7" id="KW-1185">Reference proteome</keyword>
<evidence type="ECO:0000313" key="7">
    <source>
        <dbReference type="Proteomes" id="UP000184159"/>
    </source>
</evidence>
<dbReference type="Pfam" id="PF00126">
    <property type="entry name" value="HTH_1"/>
    <property type="match status" value="1"/>
</dbReference>
<dbReference type="PANTHER" id="PTHR30118:SF15">
    <property type="entry name" value="TRANSCRIPTIONAL REGULATORY PROTEIN"/>
    <property type="match status" value="1"/>
</dbReference>
<name>A0A1M4UNI5_VIBGA</name>
<dbReference type="InterPro" id="IPR000847">
    <property type="entry name" value="LysR_HTH_N"/>
</dbReference>
<dbReference type="Gene3D" id="3.40.190.10">
    <property type="entry name" value="Periplasmic binding protein-like II"/>
    <property type="match status" value="2"/>
</dbReference>
<evidence type="ECO:0000256" key="1">
    <source>
        <dbReference type="ARBA" id="ARBA00009437"/>
    </source>
</evidence>
<keyword evidence="3 6" id="KW-0238">DNA-binding</keyword>
<dbReference type="Pfam" id="PF03466">
    <property type="entry name" value="LysR_substrate"/>
    <property type="match status" value="1"/>
</dbReference>
<keyword evidence="4" id="KW-0804">Transcription</keyword>
<evidence type="ECO:0000256" key="2">
    <source>
        <dbReference type="ARBA" id="ARBA00023015"/>
    </source>
</evidence>
<dbReference type="GO" id="GO:0003700">
    <property type="term" value="F:DNA-binding transcription factor activity"/>
    <property type="evidence" value="ECO:0007669"/>
    <property type="project" value="InterPro"/>
</dbReference>
<dbReference type="Proteomes" id="UP000184159">
    <property type="component" value="Unassembled WGS sequence"/>
</dbReference>
<dbReference type="InterPro" id="IPR036388">
    <property type="entry name" value="WH-like_DNA-bd_sf"/>
</dbReference>
<dbReference type="InterPro" id="IPR036390">
    <property type="entry name" value="WH_DNA-bd_sf"/>
</dbReference>
<organism evidence="6 7">
    <name type="scientific">Vibrio gazogenes DSM 21264 = NBRC 103151</name>
    <dbReference type="NCBI Taxonomy" id="1123492"/>
    <lineage>
        <taxon>Bacteria</taxon>
        <taxon>Pseudomonadati</taxon>
        <taxon>Pseudomonadota</taxon>
        <taxon>Gammaproteobacteria</taxon>
        <taxon>Vibrionales</taxon>
        <taxon>Vibrionaceae</taxon>
        <taxon>Vibrio</taxon>
    </lineage>
</organism>
<dbReference type="GO" id="GO:0003677">
    <property type="term" value="F:DNA binding"/>
    <property type="evidence" value="ECO:0007669"/>
    <property type="project" value="UniProtKB-KW"/>
</dbReference>
<protein>
    <submittedName>
        <fullName evidence="6">DNA-binding transcriptional regulator, LysR family</fullName>
    </submittedName>
</protein>
<feature type="domain" description="HTH lysR-type" evidence="5">
    <location>
        <begin position="9"/>
        <end position="66"/>
    </location>
</feature>
<sequence length="314" mass="35245">MQGKTMTMPDMNLLAALDVLLAEQSVAGAANQLSLSTSAMSRTLARLRLITGDQLLVRAGRKMVLTPYAESIKERTRHAVFEALNILQPNIQAVDLPTLERTFTIRANDGFIETFAAKLITHMTKHAPQVRLRFMPKQQKSSEALREGKIDLEIGVLKNMGPEIRIKALFYDHFVGVVRKGHPLNQCKQVTIQQYCQFSHIIASRRGDFSGPVDEMLKAQGVARHIAATVPSFPAALEVARNSDLIALVPASFLFNESLNSGESGLWGFELPVQTNDITISMMWHPRLQLDSAHIWLREQVDKVCREAMEKRWF</sequence>
<evidence type="ECO:0000256" key="3">
    <source>
        <dbReference type="ARBA" id="ARBA00023125"/>
    </source>
</evidence>
<accession>A0A1M4UNI5</accession>
<dbReference type="EMBL" id="FQUH01000002">
    <property type="protein sequence ID" value="SHE58254.1"/>
    <property type="molecule type" value="Genomic_DNA"/>
</dbReference>
<dbReference type="Gene3D" id="1.10.10.10">
    <property type="entry name" value="Winged helix-like DNA-binding domain superfamily/Winged helix DNA-binding domain"/>
    <property type="match status" value="1"/>
</dbReference>
<dbReference type="InterPro" id="IPR050389">
    <property type="entry name" value="LysR-type_TF"/>
</dbReference>
<gene>
    <name evidence="6" type="ORF">SAMN02745781_00515</name>
</gene>
<dbReference type="PANTHER" id="PTHR30118">
    <property type="entry name" value="HTH-TYPE TRANSCRIPTIONAL REGULATOR LEUO-RELATED"/>
    <property type="match status" value="1"/>
</dbReference>
<dbReference type="SUPFAM" id="SSF46785">
    <property type="entry name" value="Winged helix' DNA-binding domain"/>
    <property type="match status" value="1"/>
</dbReference>
<dbReference type="CDD" id="cd08460">
    <property type="entry name" value="PBP2_DntR_like_1"/>
    <property type="match status" value="1"/>
</dbReference>
<comment type="similarity">
    <text evidence="1">Belongs to the LysR transcriptional regulatory family.</text>
</comment>